<dbReference type="SUPFAM" id="SSF48013">
    <property type="entry name" value="NusB-like"/>
    <property type="match status" value="1"/>
</dbReference>
<gene>
    <name evidence="6" type="primary">nusB</name>
    <name evidence="8" type="ORF">AMJ40_00560</name>
</gene>
<dbReference type="EMBL" id="LIZT01000004">
    <property type="protein sequence ID" value="KPJ51245.1"/>
    <property type="molecule type" value="Genomic_DNA"/>
</dbReference>
<comment type="similarity">
    <text evidence="1 6">Belongs to the NusB family.</text>
</comment>
<organism evidence="8 9">
    <name type="scientific">candidate division TA06 bacterium DG_26</name>
    <dbReference type="NCBI Taxonomy" id="1703771"/>
    <lineage>
        <taxon>Bacteria</taxon>
        <taxon>Bacteria division TA06</taxon>
    </lineage>
</organism>
<dbReference type="InterPro" id="IPR011605">
    <property type="entry name" value="NusB_fam"/>
</dbReference>
<keyword evidence="2 6" id="KW-0889">Transcription antitermination</keyword>
<dbReference type="CDD" id="cd00619">
    <property type="entry name" value="Terminator_NusB"/>
    <property type="match status" value="1"/>
</dbReference>
<sequence length="139" mass="16317">MGNRRKARELVLEALYRVEVTQDGPDEVLRDVFSRREYNQEIKEYSSVLFKTTANHLKEIDSIIAEYVENWDLSRMAILDKNILRFAICELLYVKDIPMKVTLNEAIEIAKKYSTQDSGRFINGVIDRIAKERRRSDTD</sequence>
<keyword evidence="4 6" id="KW-0805">Transcription regulation</keyword>
<comment type="function">
    <text evidence="6">Involved in transcription antitermination. Required for transcription of ribosomal RNA (rRNA) genes. Binds specifically to the boxA antiterminator sequence of the ribosomal RNA (rrn) operons.</text>
</comment>
<evidence type="ECO:0000313" key="8">
    <source>
        <dbReference type="EMBL" id="KPJ51245.1"/>
    </source>
</evidence>
<dbReference type="NCBIfam" id="TIGR01951">
    <property type="entry name" value="nusB"/>
    <property type="match status" value="1"/>
</dbReference>
<dbReference type="GO" id="GO:0005829">
    <property type="term" value="C:cytosol"/>
    <property type="evidence" value="ECO:0007669"/>
    <property type="project" value="TreeGrafter"/>
</dbReference>
<dbReference type="Gene3D" id="1.10.940.10">
    <property type="entry name" value="NusB-like"/>
    <property type="match status" value="1"/>
</dbReference>
<evidence type="ECO:0000256" key="1">
    <source>
        <dbReference type="ARBA" id="ARBA00005952"/>
    </source>
</evidence>
<dbReference type="GO" id="GO:0003723">
    <property type="term" value="F:RNA binding"/>
    <property type="evidence" value="ECO:0007669"/>
    <property type="project" value="UniProtKB-UniRule"/>
</dbReference>
<keyword evidence="5 6" id="KW-0804">Transcription</keyword>
<proteinExistence type="inferred from homology"/>
<evidence type="ECO:0000256" key="4">
    <source>
        <dbReference type="ARBA" id="ARBA00023015"/>
    </source>
</evidence>
<dbReference type="PANTHER" id="PTHR11078:SF3">
    <property type="entry name" value="ANTITERMINATION NUSB DOMAIN-CONTAINING PROTEIN"/>
    <property type="match status" value="1"/>
</dbReference>
<evidence type="ECO:0000256" key="2">
    <source>
        <dbReference type="ARBA" id="ARBA00022814"/>
    </source>
</evidence>
<protein>
    <recommendedName>
        <fullName evidence="6">Transcription antitermination protein NusB</fullName>
    </recommendedName>
    <alternativeName>
        <fullName evidence="6">Antitermination factor NusB</fullName>
    </alternativeName>
</protein>
<dbReference type="Proteomes" id="UP000051124">
    <property type="component" value="Unassembled WGS sequence"/>
</dbReference>
<dbReference type="HAMAP" id="MF_00073">
    <property type="entry name" value="NusB"/>
    <property type="match status" value="1"/>
</dbReference>
<feature type="domain" description="NusB/RsmB/TIM44" evidence="7">
    <location>
        <begin position="5"/>
        <end position="131"/>
    </location>
</feature>
<reference evidence="8 9" key="1">
    <citation type="journal article" date="2015" name="Microbiome">
        <title>Genomic resolution of linkages in carbon, nitrogen, and sulfur cycling among widespread estuary sediment bacteria.</title>
        <authorList>
            <person name="Baker B.J."/>
            <person name="Lazar C.S."/>
            <person name="Teske A.P."/>
            <person name="Dick G.J."/>
        </authorList>
    </citation>
    <scope>NUCLEOTIDE SEQUENCE [LARGE SCALE GENOMIC DNA]</scope>
    <source>
        <strain evidence="8">DG_26</strain>
    </source>
</reference>
<dbReference type="InterPro" id="IPR035926">
    <property type="entry name" value="NusB-like_sf"/>
</dbReference>
<name>A0A0S7WM45_UNCT6</name>
<dbReference type="InterPro" id="IPR006027">
    <property type="entry name" value="NusB_RsmB_TIM44"/>
</dbReference>
<evidence type="ECO:0000256" key="6">
    <source>
        <dbReference type="HAMAP-Rule" id="MF_00073"/>
    </source>
</evidence>
<accession>A0A0S7WM45</accession>
<comment type="caution">
    <text evidence="8">The sequence shown here is derived from an EMBL/GenBank/DDBJ whole genome shotgun (WGS) entry which is preliminary data.</text>
</comment>
<evidence type="ECO:0000256" key="5">
    <source>
        <dbReference type="ARBA" id="ARBA00023163"/>
    </source>
</evidence>
<evidence type="ECO:0000256" key="3">
    <source>
        <dbReference type="ARBA" id="ARBA00022884"/>
    </source>
</evidence>
<dbReference type="GO" id="GO:0006353">
    <property type="term" value="P:DNA-templated transcription termination"/>
    <property type="evidence" value="ECO:0007669"/>
    <property type="project" value="UniProtKB-UniRule"/>
</dbReference>
<dbReference type="PANTHER" id="PTHR11078">
    <property type="entry name" value="N UTILIZATION SUBSTANCE PROTEIN B-RELATED"/>
    <property type="match status" value="1"/>
</dbReference>
<dbReference type="AlphaFoldDB" id="A0A0S7WM45"/>
<evidence type="ECO:0000259" key="7">
    <source>
        <dbReference type="Pfam" id="PF01029"/>
    </source>
</evidence>
<dbReference type="GO" id="GO:0031564">
    <property type="term" value="P:transcription antitermination"/>
    <property type="evidence" value="ECO:0007669"/>
    <property type="project" value="UniProtKB-KW"/>
</dbReference>
<evidence type="ECO:0000313" key="9">
    <source>
        <dbReference type="Proteomes" id="UP000051124"/>
    </source>
</evidence>
<keyword evidence="3 6" id="KW-0694">RNA-binding</keyword>
<dbReference type="Pfam" id="PF01029">
    <property type="entry name" value="NusB"/>
    <property type="match status" value="1"/>
</dbReference>